<dbReference type="Proteomes" id="UP000307657">
    <property type="component" value="Unassembled WGS sequence"/>
</dbReference>
<dbReference type="RefSeq" id="WP_136842453.1">
    <property type="nucleotide sequence ID" value="NZ_SUPL01000003.1"/>
</dbReference>
<comment type="caution">
    <text evidence="1">The sequence shown here is derived from an EMBL/GenBank/DDBJ whole genome shotgun (WGS) entry which is preliminary data.</text>
</comment>
<name>A0A4U0EWL8_9FLAO</name>
<keyword evidence="2" id="KW-1185">Reference proteome</keyword>
<gene>
    <name evidence="1" type="ORF">E5167_06880</name>
</gene>
<protein>
    <submittedName>
        <fullName evidence="1">Uncharacterized protein</fullName>
    </submittedName>
</protein>
<proteinExistence type="predicted"/>
<dbReference type="OrthoDB" id="6023725at2"/>
<dbReference type="EMBL" id="SUPL01000003">
    <property type="protein sequence ID" value="TJY36381.1"/>
    <property type="molecule type" value="Genomic_DNA"/>
</dbReference>
<sequence length="223" mass="26493">MKLFKTLILILLTTSSIFGQIEKDSLFVFTGKKISIKKVKDFEDKKTLIDSIIVNDSIIYVEVPNVIQDYKYRGKFRIIEQYKGDLTDTKIEFDLYNHYGKPKLSKLNTFLFFVVKINGEFQLLKYAYHRVYETDNGKLAVPYDKNEYRNQKEPILNIQPEKMNFRKAPEFSIYKDDSPDWIKRAFPKPFYQIENNKAIPIYGNYIEDYIKLRLNGTLKEVFD</sequence>
<organism evidence="1 2">
    <name type="scientific">Pontimicrobium aquaticum</name>
    <dbReference type="NCBI Taxonomy" id="2565367"/>
    <lineage>
        <taxon>Bacteria</taxon>
        <taxon>Pseudomonadati</taxon>
        <taxon>Bacteroidota</taxon>
        <taxon>Flavobacteriia</taxon>
        <taxon>Flavobacteriales</taxon>
        <taxon>Flavobacteriaceae</taxon>
        <taxon>Pontimicrobium</taxon>
    </lineage>
</organism>
<reference evidence="1 2" key="1">
    <citation type="submission" date="2019-04" db="EMBL/GenBank/DDBJ databases">
        <title>Lacinutrix sp. nov., isolated from marine water.</title>
        <authorList>
            <person name="Kim W."/>
        </authorList>
    </citation>
    <scope>NUCLEOTIDE SEQUENCE [LARGE SCALE GENOMIC DNA]</scope>
    <source>
        <strain evidence="1 2">CAU 1491</strain>
    </source>
</reference>
<dbReference type="AlphaFoldDB" id="A0A4U0EWL8"/>
<evidence type="ECO:0000313" key="2">
    <source>
        <dbReference type="Proteomes" id="UP000307657"/>
    </source>
</evidence>
<evidence type="ECO:0000313" key="1">
    <source>
        <dbReference type="EMBL" id="TJY36381.1"/>
    </source>
</evidence>
<accession>A0A4U0EWL8</accession>